<dbReference type="PROSITE" id="PS50929">
    <property type="entry name" value="ABC_TM1F"/>
    <property type="match status" value="1"/>
</dbReference>
<dbReference type="FunFam" id="3.40.50.300:FF:000299">
    <property type="entry name" value="ABC transporter ATP-binding protein/permease"/>
    <property type="match status" value="1"/>
</dbReference>
<dbReference type="Pfam" id="PF00664">
    <property type="entry name" value="ABC_membrane"/>
    <property type="match status" value="1"/>
</dbReference>
<keyword evidence="9 10" id="KW-0472">Membrane</keyword>
<evidence type="ECO:0000259" key="13">
    <source>
        <dbReference type="PROSITE" id="PS50990"/>
    </source>
</evidence>
<keyword evidence="5" id="KW-0547">Nucleotide-binding</keyword>
<dbReference type="GO" id="GO:0008233">
    <property type="term" value="F:peptidase activity"/>
    <property type="evidence" value="ECO:0007669"/>
    <property type="project" value="InterPro"/>
</dbReference>
<dbReference type="InterPro" id="IPR027417">
    <property type="entry name" value="P-loop_NTPase"/>
</dbReference>
<evidence type="ECO:0000259" key="12">
    <source>
        <dbReference type="PROSITE" id="PS50929"/>
    </source>
</evidence>
<comment type="subcellular location">
    <subcellularLocation>
        <location evidence="1">Cell membrane</location>
        <topology evidence="1">Multi-pass membrane protein</topology>
    </subcellularLocation>
</comment>
<keyword evidence="7 14" id="KW-0067">ATP-binding</keyword>
<proteinExistence type="predicted"/>
<name>A0A1M5SSL6_9ALTE</name>
<dbReference type="InterPro" id="IPR003439">
    <property type="entry name" value="ABC_transporter-like_ATP-bd"/>
</dbReference>
<feature type="domain" description="ABC transporter" evidence="11">
    <location>
        <begin position="484"/>
        <end position="719"/>
    </location>
</feature>
<evidence type="ECO:0000256" key="4">
    <source>
        <dbReference type="ARBA" id="ARBA00022692"/>
    </source>
</evidence>
<feature type="transmembrane region" description="Helical" evidence="10">
    <location>
        <begin position="206"/>
        <end position="226"/>
    </location>
</feature>
<dbReference type="NCBIfam" id="TIGR03375">
    <property type="entry name" value="type_I_sec_LssB"/>
    <property type="match status" value="1"/>
</dbReference>
<dbReference type="PROSITE" id="PS50893">
    <property type="entry name" value="ABC_TRANSPORTER_2"/>
    <property type="match status" value="1"/>
</dbReference>
<dbReference type="InterPro" id="IPR003593">
    <property type="entry name" value="AAA+_ATPase"/>
</dbReference>
<reference evidence="15" key="1">
    <citation type="submission" date="2016-11" db="EMBL/GenBank/DDBJ databases">
        <authorList>
            <person name="Varghese N."/>
            <person name="Submissions S."/>
        </authorList>
    </citation>
    <scope>NUCLEOTIDE SEQUENCE [LARGE SCALE GENOMIC DNA]</scope>
    <source>
        <strain evidence="15">CGMCC 1.8995</strain>
    </source>
</reference>
<dbReference type="GO" id="GO:0005524">
    <property type="term" value="F:ATP binding"/>
    <property type="evidence" value="ECO:0007669"/>
    <property type="project" value="UniProtKB-KW"/>
</dbReference>
<accession>A0A1M5SSL6</accession>
<dbReference type="PANTHER" id="PTHR43394:SF1">
    <property type="entry name" value="ATP-BINDING CASSETTE SUB-FAMILY B MEMBER 10, MITOCHONDRIAL"/>
    <property type="match status" value="1"/>
</dbReference>
<dbReference type="Pfam" id="PF03412">
    <property type="entry name" value="Peptidase_C39"/>
    <property type="match status" value="1"/>
</dbReference>
<feature type="transmembrane region" description="Helical" evidence="10">
    <location>
        <begin position="394"/>
        <end position="415"/>
    </location>
</feature>
<dbReference type="Gene3D" id="1.20.1560.10">
    <property type="entry name" value="ABC transporter type 1, transmembrane domain"/>
    <property type="match status" value="1"/>
</dbReference>
<feature type="transmembrane region" description="Helical" evidence="10">
    <location>
        <begin position="172"/>
        <end position="194"/>
    </location>
</feature>
<keyword evidence="4 10" id="KW-0812">Transmembrane</keyword>
<dbReference type="InterPro" id="IPR005074">
    <property type="entry name" value="Peptidase_C39"/>
</dbReference>
<dbReference type="GO" id="GO:0016887">
    <property type="term" value="F:ATP hydrolysis activity"/>
    <property type="evidence" value="ECO:0007669"/>
    <property type="project" value="InterPro"/>
</dbReference>
<dbReference type="InterPro" id="IPR017750">
    <property type="entry name" value="ATPase_T1SS"/>
</dbReference>
<evidence type="ECO:0000256" key="3">
    <source>
        <dbReference type="ARBA" id="ARBA00022475"/>
    </source>
</evidence>
<feature type="transmembrane region" description="Helical" evidence="10">
    <location>
        <begin position="307"/>
        <end position="324"/>
    </location>
</feature>
<evidence type="ECO:0000256" key="6">
    <source>
        <dbReference type="ARBA" id="ARBA00022801"/>
    </source>
</evidence>
<dbReference type="GO" id="GO:0015421">
    <property type="term" value="F:ABC-type oligopeptide transporter activity"/>
    <property type="evidence" value="ECO:0007669"/>
    <property type="project" value="TreeGrafter"/>
</dbReference>
<evidence type="ECO:0000256" key="7">
    <source>
        <dbReference type="ARBA" id="ARBA00022840"/>
    </source>
</evidence>
<feature type="transmembrane region" description="Helical" evidence="10">
    <location>
        <begin position="278"/>
        <end position="301"/>
    </location>
</feature>
<dbReference type="Pfam" id="PF00005">
    <property type="entry name" value="ABC_tran"/>
    <property type="match status" value="1"/>
</dbReference>
<dbReference type="Proteomes" id="UP000184520">
    <property type="component" value="Unassembled WGS sequence"/>
</dbReference>
<gene>
    <name evidence="14" type="ORF">SAMN05216361_0078</name>
</gene>
<dbReference type="RefSeq" id="WP_245819322.1">
    <property type="nucleotide sequence ID" value="NZ_FQWD01000011.1"/>
</dbReference>
<keyword evidence="3" id="KW-1003">Cell membrane</keyword>
<dbReference type="InterPro" id="IPR011527">
    <property type="entry name" value="ABC1_TM_dom"/>
</dbReference>
<dbReference type="InterPro" id="IPR039421">
    <property type="entry name" value="Type_1_exporter"/>
</dbReference>
<dbReference type="CDD" id="cd18587">
    <property type="entry name" value="ABC_6TM_LapB_like"/>
    <property type="match status" value="1"/>
</dbReference>
<keyword evidence="8 10" id="KW-1133">Transmembrane helix</keyword>
<keyword evidence="15" id="KW-1185">Reference proteome</keyword>
<dbReference type="GO" id="GO:0005886">
    <property type="term" value="C:plasma membrane"/>
    <property type="evidence" value="ECO:0007669"/>
    <property type="project" value="UniProtKB-SubCell"/>
</dbReference>
<keyword evidence="2" id="KW-0813">Transport</keyword>
<dbReference type="EMBL" id="FQWD01000011">
    <property type="protein sequence ID" value="SHH41482.1"/>
    <property type="molecule type" value="Genomic_DNA"/>
</dbReference>
<evidence type="ECO:0000259" key="11">
    <source>
        <dbReference type="PROSITE" id="PS50893"/>
    </source>
</evidence>
<dbReference type="STRING" id="634436.SAMN05216361_0078"/>
<evidence type="ECO:0000256" key="2">
    <source>
        <dbReference type="ARBA" id="ARBA00022448"/>
    </source>
</evidence>
<dbReference type="PROSITE" id="PS50990">
    <property type="entry name" value="PEPTIDASE_C39"/>
    <property type="match status" value="1"/>
</dbReference>
<sequence length="723" mass="79696">MTINTAYSVTEDVSAVGGPLMDCFEAICQHHHQPCPRPSLLSGQPMKNGLLSPSAISSVAKRAGFVSRTVKRPLEQINPALLPAILILHHEQCCVVHAYDSAKNTLTVTYPELQQHLETVPLSSVDEQYTGYVIFLRPKIQQPDTDSQHAPTEQNNWFWNTIAKARPLYRDVLIASAFISLLSVAMPLFVMNVYDRVVPNAALETLWMMAIGVLIALLSDLLLRFLRYYFVELAASRVDVHLSSTLLQKVLAISFSEKPRSTGSFVNSIQSFDAIRTFLNSVTIVALIDLPFACLFMAIIIFIDWHLILPILVGGIVVIGYGFYCQSVMKQLADDSMKIGARKNALITESLTNFDDVRFFNTQNHFQYEFEKQSIFLAKTNAKLRLVGASVSNLASLVQQLVGVCIVIAGVYLIVEGELTQGALIAAYLLSGRAMGPLGSTASLAAQFHHAKTSLTMLNDIMAMQVDKPASKQWTEHEAVKGEIKFEDVTFHYPDHNQFVVNKVSFNIKAGEKVAILGKNGSGKSTINKLLMRAYAPSKGLISVDGINILQYEPSALRRHIGYVPQDLSLFAGSLKDNITRFDDSIDEDEIWQVLEQCELAALVNNHPDGLNLNVGEKGALLSGGKRQAVAIARALIHSPDIFILDEPTAAMDSNTEARLKAVLKARTQDKTLILNTHRTTLLDLVDRIIVVDHGKVLIDGPKQHVLNQLQAVLSQQPGVRPA</sequence>
<protein>
    <submittedName>
        <fullName evidence="14">ATP-binding cassette, subfamily C, LapB</fullName>
    </submittedName>
</protein>
<dbReference type="GO" id="GO:0006508">
    <property type="term" value="P:proteolysis"/>
    <property type="evidence" value="ECO:0007669"/>
    <property type="project" value="InterPro"/>
</dbReference>
<dbReference type="SUPFAM" id="SSF52540">
    <property type="entry name" value="P-loop containing nucleoside triphosphate hydrolases"/>
    <property type="match status" value="1"/>
</dbReference>
<dbReference type="AlphaFoldDB" id="A0A1M5SSL6"/>
<dbReference type="Gene3D" id="3.90.70.10">
    <property type="entry name" value="Cysteine proteinases"/>
    <property type="match status" value="1"/>
</dbReference>
<evidence type="ECO:0000313" key="14">
    <source>
        <dbReference type="EMBL" id="SHH41482.1"/>
    </source>
</evidence>
<dbReference type="Gene3D" id="3.40.50.300">
    <property type="entry name" value="P-loop containing nucleotide triphosphate hydrolases"/>
    <property type="match status" value="1"/>
</dbReference>
<keyword evidence="6" id="KW-0378">Hydrolase</keyword>
<organism evidence="14 15">
    <name type="scientific">Marisediminitalea aggregata</name>
    <dbReference type="NCBI Taxonomy" id="634436"/>
    <lineage>
        <taxon>Bacteria</taxon>
        <taxon>Pseudomonadati</taxon>
        <taxon>Pseudomonadota</taxon>
        <taxon>Gammaproteobacteria</taxon>
        <taxon>Alteromonadales</taxon>
        <taxon>Alteromonadaceae</taxon>
        <taxon>Marisediminitalea</taxon>
    </lineage>
</organism>
<dbReference type="SMART" id="SM00382">
    <property type="entry name" value="AAA"/>
    <property type="match status" value="1"/>
</dbReference>
<evidence type="ECO:0000256" key="8">
    <source>
        <dbReference type="ARBA" id="ARBA00022989"/>
    </source>
</evidence>
<feature type="domain" description="Peptidase C39" evidence="13">
    <location>
        <begin position="12"/>
        <end position="136"/>
    </location>
</feature>
<evidence type="ECO:0000256" key="5">
    <source>
        <dbReference type="ARBA" id="ARBA00022741"/>
    </source>
</evidence>
<dbReference type="PANTHER" id="PTHR43394">
    <property type="entry name" value="ATP-DEPENDENT PERMEASE MDL1, MITOCHONDRIAL"/>
    <property type="match status" value="1"/>
</dbReference>
<dbReference type="SUPFAM" id="SSF90123">
    <property type="entry name" value="ABC transporter transmembrane region"/>
    <property type="match status" value="1"/>
</dbReference>
<dbReference type="InterPro" id="IPR036640">
    <property type="entry name" value="ABC1_TM_sf"/>
</dbReference>
<evidence type="ECO:0000256" key="10">
    <source>
        <dbReference type="SAM" id="Phobius"/>
    </source>
</evidence>
<evidence type="ECO:0000256" key="1">
    <source>
        <dbReference type="ARBA" id="ARBA00004651"/>
    </source>
</evidence>
<feature type="domain" description="ABC transmembrane type-1" evidence="12">
    <location>
        <begin position="172"/>
        <end position="450"/>
    </location>
</feature>
<evidence type="ECO:0000313" key="15">
    <source>
        <dbReference type="Proteomes" id="UP000184520"/>
    </source>
</evidence>
<evidence type="ECO:0000256" key="9">
    <source>
        <dbReference type="ARBA" id="ARBA00023136"/>
    </source>
</evidence>